<accession>A0A392W9X0</accession>
<reference evidence="1 2" key="1">
    <citation type="journal article" date="2018" name="Front. Plant Sci.">
        <title>Red Clover (Trifolium pratense) and Zigzag Clover (T. medium) - A Picture of Genomic Similarities and Differences.</title>
        <authorList>
            <person name="Dluhosova J."/>
            <person name="Istvanek J."/>
            <person name="Nedelnik J."/>
            <person name="Repkova J."/>
        </authorList>
    </citation>
    <scope>NUCLEOTIDE SEQUENCE [LARGE SCALE GENOMIC DNA]</scope>
    <source>
        <strain evidence="2">cv. 10/8</strain>
        <tissue evidence="1">Leaf</tissue>
    </source>
</reference>
<name>A0A392W9X0_9FABA</name>
<evidence type="ECO:0000313" key="1">
    <source>
        <dbReference type="EMBL" id="MCI96579.1"/>
    </source>
</evidence>
<evidence type="ECO:0000313" key="2">
    <source>
        <dbReference type="Proteomes" id="UP000265520"/>
    </source>
</evidence>
<keyword evidence="2" id="KW-1185">Reference proteome</keyword>
<dbReference type="Proteomes" id="UP000265520">
    <property type="component" value="Unassembled WGS sequence"/>
</dbReference>
<feature type="non-terminal residue" evidence="1">
    <location>
        <position position="67"/>
    </location>
</feature>
<dbReference type="AlphaFoldDB" id="A0A392W9X0"/>
<comment type="caution">
    <text evidence="1">The sequence shown here is derived from an EMBL/GenBank/DDBJ whole genome shotgun (WGS) entry which is preliminary data.</text>
</comment>
<proteinExistence type="predicted"/>
<organism evidence="1 2">
    <name type="scientific">Trifolium medium</name>
    <dbReference type="NCBI Taxonomy" id="97028"/>
    <lineage>
        <taxon>Eukaryota</taxon>
        <taxon>Viridiplantae</taxon>
        <taxon>Streptophyta</taxon>
        <taxon>Embryophyta</taxon>
        <taxon>Tracheophyta</taxon>
        <taxon>Spermatophyta</taxon>
        <taxon>Magnoliopsida</taxon>
        <taxon>eudicotyledons</taxon>
        <taxon>Gunneridae</taxon>
        <taxon>Pentapetalae</taxon>
        <taxon>rosids</taxon>
        <taxon>fabids</taxon>
        <taxon>Fabales</taxon>
        <taxon>Fabaceae</taxon>
        <taxon>Papilionoideae</taxon>
        <taxon>50 kb inversion clade</taxon>
        <taxon>NPAAA clade</taxon>
        <taxon>Hologalegina</taxon>
        <taxon>IRL clade</taxon>
        <taxon>Trifolieae</taxon>
        <taxon>Trifolium</taxon>
    </lineage>
</organism>
<feature type="non-terminal residue" evidence="1">
    <location>
        <position position="1"/>
    </location>
</feature>
<dbReference type="EMBL" id="LXQA011418606">
    <property type="protein sequence ID" value="MCI96579.1"/>
    <property type="molecule type" value="Genomic_DNA"/>
</dbReference>
<sequence>PATGRANPRPELITRYWQMTRMTYDRMKELMLQNTPAATVLAEISSLESTPGTTLFTGWGTSPADGE</sequence>
<protein>
    <submittedName>
        <fullName evidence="1">Uncharacterized protein</fullName>
    </submittedName>
</protein>